<proteinExistence type="inferred from homology"/>
<dbReference type="PANTHER" id="PTHR34135">
    <property type="entry name" value="LYSOZYME"/>
    <property type="match status" value="1"/>
</dbReference>
<dbReference type="PROSITE" id="PS51170">
    <property type="entry name" value="CW"/>
    <property type="match status" value="7"/>
</dbReference>
<keyword evidence="2" id="KW-0677">Repeat</keyword>
<feature type="repeat" description="Cell wall-binding" evidence="3">
    <location>
        <begin position="406"/>
        <end position="425"/>
    </location>
</feature>
<evidence type="ECO:0000256" key="1">
    <source>
        <dbReference type="ARBA" id="ARBA00010646"/>
    </source>
</evidence>
<keyword evidence="5" id="KW-0732">Signal</keyword>
<dbReference type="InterPro" id="IPR018337">
    <property type="entry name" value="Cell_wall/Cho-bd_repeat"/>
</dbReference>
<evidence type="ECO:0000313" key="7">
    <source>
        <dbReference type="Proteomes" id="UP000886723"/>
    </source>
</evidence>
<dbReference type="Gene3D" id="3.20.20.80">
    <property type="entry name" value="Glycosidases"/>
    <property type="match status" value="1"/>
</dbReference>
<feature type="repeat" description="Cell wall-binding" evidence="3">
    <location>
        <begin position="306"/>
        <end position="325"/>
    </location>
</feature>
<feature type="repeat" description="Cell wall-binding" evidence="3">
    <location>
        <begin position="326"/>
        <end position="345"/>
    </location>
</feature>
<dbReference type="InterPro" id="IPR002053">
    <property type="entry name" value="Glyco_hydro_25"/>
</dbReference>
<dbReference type="GO" id="GO:0009253">
    <property type="term" value="P:peptidoglycan catabolic process"/>
    <property type="evidence" value="ECO:0007669"/>
    <property type="project" value="InterPro"/>
</dbReference>
<reference evidence="6" key="2">
    <citation type="journal article" date="2021" name="PeerJ">
        <title>Extensive microbial diversity within the chicken gut microbiome revealed by metagenomics and culture.</title>
        <authorList>
            <person name="Gilroy R."/>
            <person name="Ravi A."/>
            <person name="Getino M."/>
            <person name="Pursley I."/>
            <person name="Horton D.L."/>
            <person name="Alikhan N.F."/>
            <person name="Baker D."/>
            <person name="Gharbi K."/>
            <person name="Hall N."/>
            <person name="Watson M."/>
            <person name="Adriaenssens E.M."/>
            <person name="Foster-Nyarko E."/>
            <person name="Jarju S."/>
            <person name="Secka A."/>
            <person name="Antonio M."/>
            <person name="Oren A."/>
            <person name="Chaudhuri R.R."/>
            <person name="La Ragione R."/>
            <person name="Hildebrand F."/>
            <person name="Pallen M.J."/>
        </authorList>
    </citation>
    <scope>NUCLEOTIDE SEQUENCE</scope>
    <source>
        <strain evidence="6">ChiBcec2-4451</strain>
    </source>
</reference>
<dbReference type="CDD" id="cd06414">
    <property type="entry name" value="GH25_LytC-like"/>
    <property type="match status" value="1"/>
</dbReference>
<comment type="caution">
    <text evidence="6">The sequence shown here is derived from an EMBL/GenBank/DDBJ whole genome shotgun (WGS) entry which is preliminary data.</text>
</comment>
<feature type="non-terminal residue" evidence="6">
    <location>
        <position position="436"/>
    </location>
</feature>
<feature type="region of interest" description="Disordered" evidence="4">
    <location>
        <begin position="238"/>
        <end position="269"/>
    </location>
</feature>
<dbReference type="EMBL" id="DVON01000104">
    <property type="protein sequence ID" value="HIV12461.1"/>
    <property type="molecule type" value="Genomic_DNA"/>
</dbReference>
<dbReference type="Pfam" id="PF01183">
    <property type="entry name" value="Glyco_hydro_25"/>
    <property type="match status" value="1"/>
</dbReference>
<dbReference type="PROSITE" id="PS51904">
    <property type="entry name" value="GLYCOSYL_HYDROL_F25_2"/>
    <property type="match status" value="1"/>
</dbReference>
<feature type="repeat" description="Cell wall-binding" evidence="3">
    <location>
        <begin position="386"/>
        <end position="405"/>
    </location>
</feature>
<keyword evidence="6" id="KW-0378">Hydrolase</keyword>
<evidence type="ECO:0000256" key="5">
    <source>
        <dbReference type="SAM" id="SignalP"/>
    </source>
</evidence>
<evidence type="ECO:0000256" key="3">
    <source>
        <dbReference type="PROSITE-ProRule" id="PRU00591"/>
    </source>
</evidence>
<dbReference type="AlphaFoldDB" id="A0A9D1T5S2"/>
<evidence type="ECO:0000256" key="2">
    <source>
        <dbReference type="ARBA" id="ARBA00022737"/>
    </source>
</evidence>
<dbReference type="SUPFAM" id="SSF69360">
    <property type="entry name" value="Cell wall binding repeat"/>
    <property type="match status" value="1"/>
</dbReference>
<feature type="repeat" description="Cell wall-binding" evidence="3">
    <location>
        <begin position="366"/>
        <end position="385"/>
    </location>
</feature>
<feature type="compositionally biased region" description="Acidic residues" evidence="4">
    <location>
        <begin position="245"/>
        <end position="254"/>
    </location>
</feature>
<dbReference type="SUPFAM" id="SSF51445">
    <property type="entry name" value="(Trans)glycosidases"/>
    <property type="match status" value="1"/>
</dbReference>
<dbReference type="GO" id="GO:0016998">
    <property type="term" value="P:cell wall macromolecule catabolic process"/>
    <property type="evidence" value="ECO:0007669"/>
    <property type="project" value="InterPro"/>
</dbReference>
<accession>A0A9D1T5S2</accession>
<feature type="signal peptide" evidence="5">
    <location>
        <begin position="1"/>
        <end position="28"/>
    </location>
</feature>
<evidence type="ECO:0000256" key="4">
    <source>
        <dbReference type="SAM" id="MobiDB-lite"/>
    </source>
</evidence>
<dbReference type="InterPro" id="IPR017853">
    <property type="entry name" value="GH"/>
</dbReference>
<gene>
    <name evidence="6" type="ORF">IAA63_04895</name>
</gene>
<organism evidence="6 7">
    <name type="scientific">Candidatus Pullilachnospira stercoravium</name>
    <dbReference type="NCBI Taxonomy" id="2840913"/>
    <lineage>
        <taxon>Bacteria</taxon>
        <taxon>Bacillati</taxon>
        <taxon>Bacillota</taxon>
        <taxon>Clostridia</taxon>
        <taxon>Lachnospirales</taxon>
        <taxon>Lachnospiraceae</taxon>
        <taxon>Lachnospiraceae incertae sedis</taxon>
        <taxon>Candidatus Pullilachnospira</taxon>
    </lineage>
</organism>
<dbReference type="Pfam" id="PF19127">
    <property type="entry name" value="Choline_bind_3"/>
    <property type="match status" value="2"/>
</dbReference>
<dbReference type="Pfam" id="PF01473">
    <property type="entry name" value="Choline_bind_1"/>
    <property type="match status" value="1"/>
</dbReference>
<name>A0A9D1T5S2_9FIRM</name>
<feature type="repeat" description="Cell wall-binding" evidence="3">
    <location>
        <begin position="346"/>
        <end position="365"/>
    </location>
</feature>
<feature type="chain" id="PRO_5039369569" evidence="5">
    <location>
        <begin position="29"/>
        <end position="436"/>
    </location>
</feature>
<reference evidence="6" key="1">
    <citation type="submission" date="2020-10" db="EMBL/GenBank/DDBJ databases">
        <authorList>
            <person name="Gilroy R."/>
        </authorList>
    </citation>
    <scope>NUCLEOTIDE SEQUENCE</scope>
    <source>
        <strain evidence="6">ChiBcec2-4451</strain>
    </source>
</reference>
<dbReference type="Gene3D" id="2.10.270.10">
    <property type="entry name" value="Cholin Binding"/>
    <property type="match status" value="4"/>
</dbReference>
<evidence type="ECO:0000313" key="6">
    <source>
        <dbReference type="EMBL" id="HIV12461.1"/>
    </source>
</evidence>
<feature type="repeat" description="Cell wall-binding" evidence="3">
    <location>
        <begin position="286"/>
        <end position="305"/>
    </location>
</feature>
<dbReference type="GO" id="GO:0003796">
    <property type="term" value="F:lysozyme activity"/>
    <property type="evidence" value="ECO:0007669"/>
    <property type="project" value="InterPro"/>
</dbReference>
<dbReference type="Proteomes" id="UP000886723">
    <property type="component" value="Unassembled WGS sequence"/>
</dbReference>
<dbReference type="PANTHER" id="PTHR34135:SF2">
    <property type="entry name" value="LYSOZYME"/>
    <property type="match status" value="1"/>
</dbReference>
<dbReference type="GO" id="GO:0016052">
    <property type="term" value="P:carbohydrate catabolic process"/>
    <property type="evidence" value="ECO:0007669"/>
    <property type="project" value="TreeGrafter"/>
</dbReference>
<comment type="similarity">
    <text evidence="1">Belongs to the glycosyl hydrolase 25 family.</text>
</comment>
<protein>
    <submittedName>
        <fullName evidence="6">Glycoside hydrolase</fullName>
    </submittedName>
</protein>
<sequence>MKKWLQRGLGFLLVCLLLIQGGSYSAQAQPAVVAHGLDVSQWQGDIDWARVAGEGISFVMFGLGRYQQPDPRFEENISEATAQGIQAGAYLRSQASTVEMAREEARYVVEQIQGYPISMPVAYDIEDEPQMNLPDNASRTDLVLAFCEEIREAGYYPMVYANEYWLGSLLDMDRIREAGIDVWQARYGSSYNESYGAAMWQYTSTGSVSGISGNVDRNYLFKDYTGLIPVRTQAEASWLEKNSEQEEAGEETPEKEDPPSSAPASGSWQKNQTGWWYRNGDGSYPAACWQQIDGSWYYFNSAGYMLTGWQYVGNAWYYLDGSGRMLTGWQRIGGSWYYLSGSGAMLTGWQYIGNAWCYLDGSGRMLTGWQRIGSSWYYLTGSGAMLTGWQQIGGSWYYLSGSGAMATGWQQIGGSWYYLNGSGAMLTGWQYIGNTW</sequence>